<evidence type="ECO:0000256" key="1">
    <source>
        <dbReference type="SAM" id="MobiDB-lite"/>
    </source>
</evidence>
<evidence type="ECO:0000313" key="3">
    <source>
        <dbReference type="Proteomes" id="UP000315783"/>
    </source>
</evidence>
<sequence>MKSHGHQRRPAMTTDKVDFVQYHLYPQGPYNTSYYSRSRAPQDIRQASLGYPVGSWSLASPSPGRPSDFVQSDRRIAGRARSSASTSQVVRATNHASSFLWPSQNRWMEIKLQTKVSGFINTAIFNYPSHMLSTHVKNVDASCMS</sequence>
<feature type="region of interest" description="Disordered" evidence="1">
    <location>
        <begin position="56"/>
        <end position="88"/>
    </location>
</feature>
<keyword evidence="3" id="KW-1185">Reference proteome</keyword>
<organism evidence="2 3">
    <name type="scientific">Cordyceps javanica</name>
    <dbReference type="NCBI Taxonomy" id="43265"/>
    <lineage>
        <taxon>Eukaryota</taxon>
        <taxon>Fungi</taxon>
        <taxon>Dikarya</taxon>
        <taxon>Ascomycota</taxon>
        <taxon>Pezizomycotina</taxon>
        <taxon>Sordariomycetes</taxon>
        <taxon>Hypocreomycetidae</taxon>
        <taxon>Hypocreales</taxon>
        <taxon>Cordycipitaceae</taxon>
        <taxon>Cordyceps</taxon>
    </lineage>
</organism>
<dbReference type="AlphaFoldDB" id="A0A545UMH0"/>
<reference evidence="2 3" key="1">
    <citation type="journal article" date="2019" name="Appl. Microbiol. Biotechnol.">
        <title>Genome sequence of Isaria javanica and comparative genome analysis insights into family S53 peptidase evolution in fungal entomopathogens.</title>
        <authorList>
            <person name="Lin R."/>
            <person name="Zhang X."/>
            <person name="Xin B."/>
            <person name="Zou M."/>
            <person name="Gao Y."/>
            <person name="Qin F."/>
            <person name="Hu Q."/>
            <person name="Xie B."/>
            <person name="Cheng X."/>
        </authorList>
    </citation>
    <scope>NUCLEOTIDE SEQUENCE [LARGE SCALE GENOMIC DNA]</scope>
    <source>
        <strain evidence="2 3">IJ1G</strain>
    </source>
</reference>
<name>A0A545UMH0_9HYPO</name>
<protein>
    <submittedName>
        <fullName evidence="2">Uncharacterized protein</fullName>
    </submittedName>
</protein>
<evidence type="ECO:0000313" key="2">
    <source>
        <dbReference type="EMBL" id="TQV90665.1"/>
    </source>
</evidence>
<accession>A0A545UMH0</accession>
<proteinExistence type="predicted"/>
<gene>
    <name evidence="2" type="ORF">IF1G_10617</name>
</gene>
<dbReference type="Proteomes" id="UP000315783">
    <property type="component" value="Unassembled WGS sequence"/>
</dbReference>
<dbReference type="EMBL" id="SPUK01000024">
    <property type="protein sequence ID" value="TQV90665.1"/>
    <property type="molecule type" value="Genomic_DNA"/>
</dbReference>
<comment type="caution">
    <text evidence="2">The sequence shown here is derived from an EMBL/GenBank/DDBJ whole genome shotgun (WGS) entry which is preliminary data.</text>
</comment>